<dbReference type="Proteomes" id="UP000240883">
    <property type="component" value="Unassembled WGS sequence"/>
</dbReference>
<proteinExistence type="predicted"/>
<sequence length="246" mass="28804">MAAPQRNPNHTAMSKTYHFIHIPPFTRPLWTHLSFIAADYSSWSFRVDSHSSHSEYVHEIRRREYKYRYKRQIELISKWLAEVRERRPSAEDWEGLSRELRMARLVSEFFFRIQGCGLMSFVGAMWRFYYTRGVGRLDWMPEGVERVDRVRIAFESEQYILISSVIFVEAVKAAVNLGTGRMAKVWKKSENGCTYVELFVDAGIGTQEEALPAYESDGYENVEGPPSYEEGWIWEGTRVTEAEKDM</sequence>
<dbReference type="EMBL" id="KZ678142">
    <property type="protein sequence ID" value="PSN61913.1"/>
    <property type="molecule type" value="Genomic_DNA"/>
</dbReference>
<protein>
    <submittedName>
        <fullName evidence="1">Uncharacterized protein</fullName>
    </submittedName>
</protein>
<accession>A0A2T2N932</accession>
<evidence type="ECO:0000313" key="1">
    <source>
        <dbReference type="EMBL" id="PSN61913.1"/>
    </source>
</evidence>
<name>A0A2T2N932_CORCC</name>
<evidence type="ECO:0000313" key="2">
    <source>
        <dbReference type="Proteomes" id="UP000240883"/>
    </source>
</evidence>
<dbReference type="AlphaFoldDB" id="A0A2T2N932"/>
<organism evidence="1 2">
    <name type="scientific">Corynespora cassiicola Philippines</name>
    <dbReference type="NCBI Taxonomy" id="1448308"/>
    <lineage>
        <taxon>Eukaryota</taxon>
        <taxon>Fungi</taxon>
        <taxon>Dikarya</taxon>
        <taxon>Ascomycota</taxon>
        <taxon>Pezizomycotina</taxon>
        <taxon>Dothideomycetes</taxon>
        <taxon>Pleosporomycetidae</taxon>
        <taxon>Pleosporales</taxon>
        <taxon>Corynesporascaceae</taxon>
        <taxon>Corynespora</taxon>
    </lineage>
</organism>
<keyword evidence="2" id="KW-1185">Reference proteome</keyword>
<gene>
    <name evidence="1" type="ORF">BS50DRAFT_624697</name>
</gene>
<reference evidence="1 2" key="1">
    <citation type="journal article" date="2018" name="Front. Microbiol.">
        <title>Genome-Wide Analysis of Corynespora cassiicola Leaf Fall Disease Putative Effectors.</title>
        <authorList>
            <person name="Lopez D."/>
            <person name="Ribeiro S."/>
            <person name="Label P."/>
            <person name="Fumanal B."/>
            <person name="Venisse J.S."/>
            <person name="Kohler A."/>
            <person name="de Oliveira R.R."/>
            <person name="Labutti K."/>
            <person name="Lipzen A."/>
            <person name="Lail K."/>
            <person name="Bauer D."/>
            <person name="Ohm R.A."/>
            <person name="Barry K.W."/>
            <person name="Spatafora J."/>
            <person name="Grigoriev I.V."/>
            <person name="Martin F.M."/>
            <person name="Pujade-Renaud V."/>
        </authorList>
    </citation>
    <scope>NUCLEOTIDE SEQUENCE [LARGE SCALE GENOMIC DNA]</scope>
    <source>
        <strain evidence="1 2">Philippines</strain>
    </source>
</reference>